<protein>
    <submittedName>
        <fullName evidence="2">Uncharacterized protein</fullName>
    </submittedName>
</protein>
<sequence>MDITLDLAQLKDAKRGLEAAIGEFDQAANTNDDLEDAIKRPDGRGDLLNQVIDFEVAWRDKRGKLQENGERDRDRSVGGGYPLLGHGEDADDVRRGTGRRQRLAREQHRRGRGGGAGVSGRSRREGRRGSRHEPGDVARRRSRTRLVGSGCAGRRRILGIGGRDET</sequence>
<feature type="compositionally biased region" description="Basic and acidic residues" evidence="1">
    <location>
        <begin position="86"/>
        <end position="95"/>
    </location>
</feature>
<comment type="caution">
    <text evidence="2">The sequence shown here is derived from an EMBL/GenBank/DDBJ whole genome shotgun (WGS) entry which is preliminary data.</text>
</comment>
<dbReference type="AlphaFoldDB" id="A0A4Y4B8I6"/>
<reference evidence="2 3" key="1">
    <citation type="submission" date="2019-06" db="EMBL/GenBank/DDBJ databases">
        <title>Whole genome shotgun sequence of Microbacterium liquefaciens NBRC 15037.</title>
        <authorList>
            <person name="Hosoyama A."/>
            <person name="Uohara A."/>
            <person name="Ohji S."/>
            <person name="Ichikawa N."/>
        </authorList>
    </citation>
    <scope>NUCLEOTIDE SEQUENCE [LARGE SCALE GENOMIC DNA]</scope>
    <source>
        <strain evidence="2 3">NBRC 15037</strain>
    </source>
</reference>
<feature type="region of interest" description="Disordered" evidence="1">
    <location>
        <begin position="62"/>
        <end position="146"/>
    </location>
</feature>
<gene>
    <name evidence="2" type="ORF">MLI01_16250</name>
</gene>
<evidence type="ECO:0000313" key="3">
    <source>
        <dbReference type="Proteomes" id="UP000317410"/>
    </source>
</evidence>
<feature type="compositionally biased region" description="Basic and acidic residues" evidence="1">
    <location>
        <begin position="62"/>
        <end position="76"/>
    </location>
</feature>
<feature type="compositionally biased region" description="Basic and acidic residues" evidence="1">
    <location>
        <begin position="127"/>
        <end position="139"/>
    </location>
</feature>
<evidence type="ECO:0000313" key="2">
    <source>
        <dbReference type="EMBL" id="GEC75480.1"/>
    </source>
</evidence>
<dbReference type="EMBL" id="BJNQ01000009">
    <property type="protein sequence ID" value="GEC75480.1"/>
    <property type="molecule type" value="Genomic_DNA"/>
</dbReference>
<feature type="compositionally biased region" description="Basic residues" evidence="1">
    <location>
        <begin position="96"/>
        <end position="112"/>
    </location>
</feature>
<evidence type="ECO:0000256" key="1">
    <source>
        <dbReference type="SAM" id="MobiDB-lite"/>
    </source>
</evidence>
<dbReference type="Proteomes" id="UP000317410">
    <property type="component" value="Unassembled WGS sequence"/>
</dbReference>
<accession>A0A4Y4B8I6</accession>
<organism evidence="2 3">
    <name type="scientific">Microbacterium maritypicum</name>
    <name type="common">Microbacterium liquefaciens</name>
    <dbReference type="NCBI Taxonomy" id="33918"/>
    <lineage>
        <taxon>Bacteria</taxon>
        <taxon>Bacillati</taxon>
        <taxon>Actinomycetota</taxon>
        <taxon>Actinomycetes</taxon>
        <taxon>Micrococcales</taxon>
        <taxon>Microbacteriaceae</taxon>
        <taxon>Microbacterium</taxon>
    </lineage>
</organism>
<dbReference type="RefSeq" id="WP_141386560.1">
    <property type="nucleotide sequence ID" value="NZ_BJNQ01000009.1"/>
</dbReference>
<proteinExistence type="predicted"/>
<name>A0A4Y4B8I6_MICMQ</name>